<dbReference type="GO" id="GO:0005886">
    <property type="term" value="C:plasma membrane"/>
    <property type="evidence" value="ECO:0007669"/>
    <property type="project" value="UniProtKB-SubCell"/>
</dbReference>
<evidence type="ECO:0000256" key="14">
    <source>
        <dbReference type="ARBA" id="ARBA00023137"/>
    </source>
</evidence>
<evidence type="ECO:0000256" key="11">
    <source>
        <dbReference type="ARBA" id="ARBA00022840"/>
    </source>
</evidence>
<evidence type="ECO:0000256" key="4">
    <source>
        <dbReference type="ARBA" id="ARBA00011903"/>
    </source>
</evidence>
<dbReference type="InterPro" id="IPR005702">
    <property type="entry name" value="Wzc-like_C"/>
</dbReference>
<dbReference type="PANTHER" id="PTHR32309">
    <property type="entry name" value="TYROSINE-PROTEIN KINASE"/>
    <property type="match status" value="1"/>
</dbReference>
<accession>A0A858R7M5</accession>
<keyword evidence="11" id="KW-0067">ATP-binding</keyword>
<gene>
    <name evidence="21" type="ORF">HHL28_09950</name>
</gene>
<feature type="coiled-coil region" evidence="16">
    <location>
        <begin position="243"/>
        <end position="314"/>
    </location>
</feature>
<keyword evidence="14" id="KW-0829">Tyrosine-protein kinase</keyword>
<feature type="transmembrane region" description="Helical" evidence="18">
    <location>
        <begin position="55"/>
        <end position="76"/>
    </location>
</feature>
<dbReference type="NCBIfam" id="TIGR01007">
    <property type="entry name" value="eps_fam"/>
    <property type="match status" value="1"/>
</dbReference>
<keyword evidence="22" id="KW-1185">Reference proteome</keyword>
<reference evidence="21" key="1">
    <citation type="submission" date="2020-04" db="EMBL/GenBank/DDBJ databases">
        <title>A desert anoxygenic phototrophic bacterium fixes CO2 using RubisCO under aerobic conditions.</title>
        <authorList>
            <person name="Tang K."/>
        </authorList>
    </citation>
    <scope>NUCLEOTIDE SEQUENCE [LARGE SCALE GENOMIC DNA]</scope>
    <source>
        <strain evidence="21">MIMtkB3</strain>
    </source>
</reference>
<dbReference type="GO" id="GO:0005524">
    <property type="term" value="F:ATP binding"/>
    <property type="evidence" value="ECO:0007669"/>
    <property type="project" value="UniProtKB-KW"/>
</dbReference>
<dbReference type="Pfam" id="PF13614">
    <property type="entry name" value="AAA_31"/>
    <property type="match status" value="1"/>
</dbReference>
<feature type="coiled-coil region" evidence="16">
    <location>
        <begin position="376"/>
        <end position="417"/>
    </location>
</feature>
<keyword evidence="16" id="KW-0175">Coiled coil</keyword>
<comment type="catalytic activity">
    <reaction evidence="15">
        <text>L-tyrosyl-[protein] + ATP = O-phospho-L-tyrosyl-[protein] + ADP + H(+)</text>
        <dbReference type="Rhea" id="RHEA:10596"/>
        <dbReference type="Rhea" id="RHEA-COMP:10136"/>
        <dbReference type="Rhea" id="RHEA-COMP:20101"/>
        <dbReference type="ChEBI" id="CHEBI:15378"/>
        <dbReference type="ChEBI" id="CHEBI:30616"/>
        <dbReference type="ChEBI" id="CHEBI:46858"/>
        <dbReference type="ChEBI" id="CHEBI:61978"/>
        <dbReference type="ChEBI" id="CHEBI:456216"/>
        <dbReference type="EC" id="2.7.10.2"/>
    </reaction>
</comment>
<evidence type="ECO:0000256" key="3">
    <source>
        <dbReference type="ARBA" id="ARBA00008883"/>
    </source>
</evidence>
<dbReference type="SUPFAM" id="SSF52540">
    <property type="entry name" value="P-loop containing nucleoside triphosphate hydrolases"/>
    <property type="match status" value="1"/>
</dbReference>
<evidence type="ECO:0000256" key="10">
    <source>
        <dbReference type="ARBA" id="ARBA00022777"/>
    </source>
</evidence>
<evidence type="ECO:0000256" key="18">
    <source>
        <dbReference type="SAM" id="Phobius"/>
    </source>
</evidence>
<dbReference type="AlphaFoldDB" id="A0A858R7M5"/>
<organism evidence="21 22">
    <name type="scientific">Aerophototrophica crusticola</name>
    <dbReference type="NCBI Taxonomy" id="1709002"/>
    <lineage>
        <taxon>Bacteria</taxon>
        <taxon>Pseudomonadati</taxon>
        <taxon>Pseudomonadota</taxon>
        <taxon>Alphaproteobacteria</taxon>
        <taxon>Rhodospirillales</taxon>
        <taxon>Rhodospirillaceae</taxon>
        <taxon>Aerophototrophica</taxon>
    </lineage>
</organism>
<evidence type="ECO:0000256" key="6">
    <source>
        <dbReference type="ARBA" id="ARBA00022519"/>
    </source>
</evidence>
<dbReference type="Pfam" id="PF02706">
    <property type="entry name" value="Wzz"/>
    <property type="match status" value="1"/>
</dbReference>
<comment type="similarity">
    <text evidence="2">Belongs to the CpsD/CapB family.</text>
</comment>
<keyword evidence="9" id="KW-0547">Nucleotide-binding</keyword>
<dbReference type="EC" id="2.7.10.2" evidence="4"/>
<proteinExistence type="inferred from homology"/>
<keyword evidence="6" id="KW-0997">Cell inner membrane</keyword>
<keyword evidence="10" id="KW-0418">Kinase</keyword>
<evidence type="ECO:0000256" key="16">
    <source>
        <dbReference type="SAM" id="Coils"/>
    </source>
</evidence>
<dbReference type="InterPro" id="IPR003856">
    <property type="entry name" value="LPS_length_determ_N"/>
</dbReference>
<keyword evidence="8 18" id="KW-0812">Transmembrane</keyword>
<feature type="region of interest" description="Disordered" evidence="17">
    <location>
        <begin position="1"/>
        <end position="24"/>
    </location>
</feature>
<evidence type="ECO:0000256" key="7">
    <source>
        <dbReference type="ARBA" id="ARBA00022679"/>
    </source>
</evidence>
<comment type="subcellular location">
    <subcellularLocation>
        <location evidence="1">Cell inner membrane</location>
        <topology evidence="1">Multi-pass membrane protein</topology>
    </subcellularLocation>
</comment>
<evidence type="ECO:0000256" key="1">
    <source>
        <dbReference type="ARBA" id="ARBA00004429"/>
    </source>
</evidence>
<name>A0A858R7M5_9PROT</name>
<evidence type="ECO:0000256" key="17">
    <source>
        <dbReference type="SAM" id="MobiDB-lite"/>
    </source>
</evidence>
<feature type="domain" description="Polysaccharide chain length determinant N-terminal" evidence="19">
    <location>
        <begin position="41"/>
        <end position="131"/>
    </location>
</feature>
<dbReference type="EMBL" id="CP051775">
    <property type="protein sequence ID" value="QJE73374.1"/>
    <property type="molecule type" value="Genomic_DNA"/>
</dbReference>
<evidence type="ECO:0000256" key="13">
    <source>
        <dbReference type="ARBA" id="ARBA00023136"/>
    </source>
</evidence>
<evidence type="ECO:0000256" key="5">
    <source>
        <dbReference type="ARBA" id="ARBA00022475"/>
    </source>
</evidence>
<evidence type="ECO:0000256" key="15">
    <source>
        <dbReference type="ARBA" id="ARBA00051245"/>
    </source>
</evidence>
<dbReference type="InterPro" id="IPR025669">
    <property type="entry name" value="AAA_dom"/>
</dbReference>
<evidence type="ECO:0000256" key="12">
    <source>
        <dbReference type="ARBA" id="ARBA00022989"/>
    </source>
</evidence>
<evidence type="ECO:0000256" key="9">
    <source>
        <dbReference type="ARBA" id="ARBA00022741"/>
    </source>
</evidence>
<protein>
    <recommendedName>
        <fullName evidence="4">non-specific protein-tyrosine kinase</fullName>
        <ecNumber evidence="4">2.7.10.2</ecNumber>
    </recommendedName>
</protein>
<comment type="similarity">
    <text evidence="3">Belongs to the etk/wzc family.</text>
</comment>
<keyword evidence="5" id="KW-1003">Cell membrane</keyword>
<feature type="domain" description="AAA" evidence="20">
    <location>
        <begin position="578"/>
        <end position="702"/>
    </location>
</feature>
<dbReference type="CDD" id="cd05387">
    <property type="entry name" value="BY-kinase"/>
    <property type="match status" value="1"/>
</dbReference>
<evidence type="ECO:0000256" key="8">
    <source>
        <dbReference type="ARBA" id="ARBA00022692"/>
    </source>
</evidence>
<evidence type="ECO:0000259" key="20">
    <source>
        <dbReference type="Pfam" id="PF13614"/>
    </source>
</evidence>
<dbReference type="KEGG" id="acru:HHL28_09950"/>
<dbReference type="Proteomes" id="UP000501891">
    <property type="component" value="Chromosome"/>
</dbReference>
<dbReference type="InterPro" id="IPR027417">
    <property type="entry name" value="P-loop_NTPase"/>
</dbReference>
<evidence type="ECO:0000313" key="22">
    <source>
        <dbReference type="Proteomes" id="UP000501891"/>
    </source>
</evidence>
<dbReference type="Gene3D" id="3.40.50.300">
    <property type="entry name" value="P-loop containing nucleotide triphosphate hydrolases"/>
    <property type="match status" value="1"/>
</dbReference>
<evidence type="ECO:0000259" key="19">
    <source>
        <dbReference type="Pfam" id="PF02706"/>
    </source>
</evidence>
<sequence length="763" mass="82265">MTQQTSSPVPSPRLAPVGPGGPAPVSVLRGDSPRAIGDNLDLDLTGLLRIFRRRLPWFVITAALLAITGLVAIMNLTPQYTADSVIFIENRRPNIVNLDELVQSVGGTAEAIQSEVEILKSREMAAKVVDRLKLTEHPFFNQPSRAQKVCAFFSGVSGLRDTVLRAFGTEEPCVFPPDPNKAQGIAIWIAQNLTATQIGRSYTILLGLQASDPVLAADVVNTVADLYLTDQYEAKYQATQRATNWLEDRIQELRASVSEAESKVEQYRAQAGLVAGKDDTTIIQQQISESNANLSQARATLADARSRLNEAQSAAGSGSRNVSALAAIASPLLSELIGKEAELQRKLADQGQSLGDRHPAIVALKAELAGATSQVNAEIQRRLSGLRSEVNAAQARVNALEGNLRGVEKRAEGLTGDLVKLRELEREAAASRTLLETFLTRSKQVGEQGQMVEADARVISRATVPTDPAGAGKKLMFLAVLVVSTLAGIAVVGIVEKLDAGFRDVRQVEATTGSPVIALVPDLKRAAKGDRAVADYVIQKPLSQAAEAINALRSQIWLATRGGRTRTVVLTSSLANEGKTTLNVWLARMSAMHGERVILIDCDFRNPNVHKHLGGENKVGTVDLMLGRADLADCVQTDAATGLAYISAGRGAFDGSNQLRTPAFQRLLMQLSQNYDLVLIDGPPVMALSDSKIIAAAADQTVFVCRWKTTNRKTATRALEELRASEAHVLGVMFSVVDVEKNALFTDYYTKAYLRGTNKYYAD</sequence>
<evidence type="ECO:0000313" key="21">
    <source>
        <dbReference type="EMBL" id="QJE73374.1"/>
    </source>
</evidence>
<keyword evidence="12 18" id="KW-1133">Transmembrane helix</keyword>
<keyword evidence="7 21" id="KW-0808">Transferase</keyword>
<dbReference type="InterPro" id="IPR050445">
    <property type="entry name" value="Bact_polysacc_biosynth/exp"/>
</dbReference>
<dbReference type="GO" id="GO:0004715">
    <property type="term" value="F:non-membrane spanning protein tyrosine kinase activity"/>
    <property type="evidence" value="ECO:0007669"/>
    <property type="project" value="UniProtKB-EC"/>
</dbReference>
<keyword evidence="13 18" id="KW-0472">Membrane</keyword>
<dbReference type="PANTHER" id="PTHR32309:SF13">
    <property type="entry name" value="FERRIC ENTEROBACTIN TRANSPORT PROTEIN FEPE"/>
    <property type="match status" value="1"/>
</dbReference>
<evidence type="ECO:0000256" key="2">
    <source>
        <dbReference type="ARBA" id="ARBA00007316"/>
    </source>
</evidence>